<name>A0A9Q4H7F0_ACTPL</name>
<evidence type="ECO:0000313" key="1">
    <source>
        <dbReference type="EMBL" id="MCY6524942.1"/>
    </source>
</evidence>
<organism evidence="1 2">
    <name type="scientific">Actinobacillus pleuropneumoniae</name>
    <name type="common">Haemophilus pleuropneumoniae</name>
    <dbReference type="NCBI Taxonomy" id="715"/>
    <lineage>
        <taxon>Bacteria</taxon>
        <taxon>Pseudomonadati</taxon>
        <taxon>Pseudomonadota</taxon>
        <taxon>Gammaproteobacteria</taxon>
        <taxon>Pasteurellales</taxon>
        <taxon>Pasteurellaceae</taxon>
        <taxon>Actinobacillus</taxon>
    </lineage>
</organism>
<comment type="caution">
    <text evidence="1">The sequence shown here is derived from an EMBL/GenBank/DDBJ whole genome shotgun (WGS) entry which is preliminary data.</text>
</comment>
<dbReference type="EMBL" id="JAPQFC010000788">
    <property type="protein sequence ID" value="MCY6524942.1"/>
    <property type="molecule type" value="Genomic_DNA"/>
</dbReference>
<proteinExistence type="predicted"/>
<gene>
    <name evidence="1" type="ORF">OYG11_12105</name>
</gene>
<reference evidence="1" key="1">
    <citation type="journal article" date="2021" name="Vet Sci">
        <title>O-Serogroups and Pathovirotypes of Escherichia coli Isolated from Post-Weaning Piglets Showing Diarrhoea and/or Oedema in South Korea.</title>
        <authorList>
            <person name="Byun J.W."/>
            <person name="Moon B.Y."/>
            <person name="Do K.H."/>
            <person name="Lee K."/>
            <person name="Lee H.Y."/>
            <person name="Kim W.I."/>
            <person name="So B."/>
            <person name="Lee W.K."/>
        </authorList>
    </citation>
    <scope>NUCLEOTIDE SEQUENCE</scope>
    <source>
        <strain evidence="1">84/14</strain>
    </source>
</reference>
<dbReference type="AlphaFoldDB" id="A0A9Q4H7F0"/>
<reference evidence="1" key="2">
    <citation type="submission" date="2022-12" db="EMBL/GenBank/DDBJ databases">
        <authorList>
            <person name="Kardos G."/>
            <person name="Sarkozi R."/>
            <person name="Laczko L."/>
            <person name="Marton S."/>
            <person name="Makrai L."/>
            <person name="Banyai K."/>
            <person name="Fodor L."/>
        </authorList>
    </citation>
    <scope>NUCLEOTIDE SEQUENCE</scope>
    <source>
        <strain evidence="1">84/14</strain>
    </source>
</reference>
<dbReference type="RefSeq" id="WP_267992175.1">
    <property type="nucleotide sequence ID" value="NZ_JAPQFC010000788.1"/>
</dbReference>
<accession>A0A9Q4H7F0</accession>
<evidence type="ECO:0000313" key="2">
    <source>
        <dbReference type="Proteomes" id="UP001077788"/>
    </source>
</evidence>
<sequence>SHRDGNKVADLIANNGVDRGRTFHAGTLNTMATTLQLQEYNELVQIEMVQEEETHMDACDYQSH</sequence>
<protein>
    <submittedName>
        <fullName evidence="1">Uncharacterized protein</fullName>
    </submittedName>
</protein>
<feature type="non-terminal residue" evidence="1">
    <location>
        <position position="1"/>
    </location>
</feature>
<dbReference type="Proteomes" id="UP001077788">
    <property type="component" value="Unassembled WGS sequence"/>
</dbReference>